<evidence type="ECO:0000313" key="1">
    <source>
        <dbReference type="EMBL" id="MBK3518689.1"/>
    </source>
</evidence>
<gene>
    <name evidence="1" type="ORF">JIV24_15185</name>
</gene>
<organism evidence="1 2">
    <name type="scientific">Carboxylicivirga marina</name>
    <dbReference type="NCBI Taxonomy" id="2800988"/>
    <lineage>
        <taxon>Bacteria</taxon>
        <taxon>Pseudomonadati</taxon>
        <taxon>Bacteroidota</taxon>
        <taxon>Bacteroidia</taxon>
        <taxon>Marinilabiliales</taxon>
        <taxon>Marinilabiliaceae</taxon>
        <taxon>Carboxylicivirga</taxon>
    </lineage>
</organism>
<reference evidence="1 2" key="1">
    <citation type="submission" date="2021-01" db="EMBL/GenBank/DDBJ databases">
        <title>Carboxyliciviraga sp.nov., isolated from coastal sediments.</title>
        <authorList>
            <person name="Lu D."/>
            <person name="Zhang T."/>
        </authorList>
    </citation>
    <scope>NUCLEOTIDE SEQUENCE [LARGE SCALE GENOMIC DNA]</scope>
    <source>
        <strain evidence="1 2">N1Y132</strain>
    </source>
</reference>
<comment type="caution">
    <text evidence="1">The sequence shown here is derived from an EMBL/GenBank/DDBJ whole genome shotgun (WGS) entry which is preliminary data.</text>
</comment>
<proteinExistence type="predicted"/>
<dbReference type="RefSeq" id="WP_200465916.1">
    <property type="nucleotide sequence ID" value="NZ_JAENRR010000039.1"/>
</dbReference>
<dbReference type="EMBL" id="JAENRR010000039">
    <property type="protein sequence ID" value="MBK3518689.1"/>
    <property type="molecule type" value="Genomic_DNA"/>
</dbReference>
<dbReference type="Proteomes" id="UP000605676">
    <property type="component" value="Unassembled WGS sequence"/>
</dbReference>
<keyword evidence="2" id="KW-1185">Reference proteome</keyword>
<protein>
    <submittedName>
        <fullName evidence="1">Uncharacterized protein</fullName>
    </submittedName>
</protein>
<sequence>MEHYIIWPAGQKSLPNNSEVKQNTELVNTIKLKAPHLLKPIKRQLPKASISWTKSLFFGDDYPFKNGKQVSTKGCIVWTDYQIKQWPLLLFILNNAVHQSFEEGIVKYFLDADLNSEPNWDEIRIIFKKCKPIRNINTDELDRWYDEISTTHIHPESYHDLYHWFGLAVRDIGYFAFDIFMKKRNGSIAWGEAIKAHLDNIPNLPVKIKNMLMGDFFIGLINR</sequence>
<name>A0ABS1HNE7_9BACT</name>
<evidence type="ECO:0000313" key="2">
    <source>
        <dbReference type="Proteomes" id="UP000605676"/>
    </source>
</evidence>
<accession>A0ABS1HNE7</accession>